<gene>
    <name evidence="3" type="ORF">PDE_09634</name>
</gene>
<dbReference type="AlphaFoldDB" id="S7ZV96"/>
<organism evidence="3 4">
    <name type="scientific">Penicillium oxalicum (strain 114-2 / CGMCC 5302)</name>
    <name type="common">Penicillium decumbens</name>
    <dbReference type="NCBI Taxonomy" id="933388"/>
    <lineage>
        <taxon>Eukaryota</taxon>
        <taxon>Fungi</taxon>
        <taxon>Dikarya</taxon>
        <taxon>Ascomycota</taxon>
        <taxon>Pezizomycotina</taxon>
        <taxon>Eurotiomycetes</taxon>
        <taxon>Eurotiomycetidae</taxon>
        <taxon>Eurotiales</taxon>
        <taxon>Aspergillaceae</taxon>
        <taxon>Penicillium</taxon>
    </lineage>
</organism>
<dbReference type="HOGENOM" id="CLU_005620_1_1_1"/>
<evidence type="ECO:0008006" key="5">
    <source>
        <dbReference type="Google" id="ProtNLM"/>
    </source>
</evidence>
<evidence type="ECO:0000313" key="4">
    <source>
        <dbReference type="Proteomes" id="UP000019376"/>
    </source>
</evidence>
<feature type="compositionally biased region" description="Polar residues" evidence="2">
    <location>
        <begin position="701"/>
        <end position="712"/>
    </location>
</feature>
<dbReference type="GO" id="GO:0005634">
    <property type="term" value="C:nucleus"/>
    <property type="evidence" value="ECO:0007669"/>
    <property type="project" value="TreeGrafter"/>
</dbReference>
<feature type="region of interest" description="Disordered" evidence="2">
    <location>
        <begin position="697"/>
        <end position="817"/>
    </location>
</feature>
<dbReference type="Pfam" id="PF14555">
    <property type="entry name" value="UBA_4"/>
    <property type="match status" value="1"/>
</dbReference>
<evidence type="ECO:0000256" key="2">
    <source>
        <dbReference type="SAM" id="MobiDB-lite"/>
    </source>
</evidence>
<dbReference type="PANTHER" id="PTHR39597">
    <property type="entry name" value="UBA DOMAIN-CONTAINING PROTEIN RUP1"/>
    <property type="match status" value="1"/>
</dbReference>
<dbReference type="PhylomeDB" id="S7ZV96"/>
<evidence type="ECO:0000256" key="1">
    <source>
        <dbReference type="SAM" id="Coils"/>
    </source>
</evidence>
<dbReference type="InterPro" id="IPR009060">
    <property type="entry name" value="UBA-like_sf"/>
</dbReference>
<dbReference type="PANTHER" id="PTHR39597:SF1">
    <property type="entry name" value="UBA DOMAIN-CONTAINING PROTEIN RUP1"/>
    <property type="match status" value="1"/>
</dbReference>
<reference evidence="3 4" key="1">
    <citation type="journal article" date="2013" name="PLoS ONE">
        <title>Genomic and secretomic analyses reveal unique features of the lignocellulolytic enzyme system of Penicillium decumbens.</title>
        <authorList>
            <person name="Liu G."/>
            <person name="Zhang L."/>
            <person name="Wei X."/>
            <person name="Zou G."/>
            <person name="Qin Y."/>
            <person name="Ma L."/>
            <person name="Li J."/>
            <person name="Zheng H."/>
            <person name="Wang S."/>
            <person name="Wang C."/>
            <person name="Xun L."/>
            <person name="Zhao G.-P."/>
            <person name="Zhou Z."/>
            <person name="Qu Y."/>
        </authorList>
    </citation>
    <scope>NUCLEOTIDE SEQUENCE [LARGE SCALE GENOMIC DNA]</scope>
    <source>
        <strain evidence="4">114-2 / CGMCC 5302</strain>
    </source>
</reference>
<dbReference type="SUPFAM" id="SSF46934">
    <property type="entry name" value="UBA-like"/>
    <property type="match status" value="1"/>
</dbReference>
<feature type="compositionally biased region" description="Gly residues" evidence="2">
    <location>
        <begin position="770"/>
        <end position="779"/>
    </location>
</feature>
<keyword evidence="4" id="KW-1185">Reference proteome</keyword>
<keyword evidence="1" id="KW-0175">Coiled coil</keyword>
<dbReference type="Gene3D" id="1.10.8.10">
    <property type="entry name" value="DNA helicase RuvA subunit, C-terminal domain"/>
    <property type="match status" value="1"/>
</dbReference>
<sequence>MTTAPPEDAIANFVSFTSTTREQAILFLKANNLDSQKAINAYFEDPTGSQLKTSDFADENLSPLGYSHQEYGSRVPATAPPSRPPSRVNTPGTADATRTENSPAGATQDLGSGPGLSGSGLTLAEREEQQLQQAVAMSLGQGIGQQETGVTKTTEKNHQANFGKATRDYYDEADWGMTLFNETAQELVVDPEPEDRVKVEGEPAFLRPTSDKAHLAGYLTILHEIPLAREALLLRNKMLFDYGGDAQWWNGHSIYLPKIVTVHDREFNYDDEWEDIIYESQRLMAFLDSTKRAYGSADALAKLKDVDVLSSEPDEIIARFLEIWHASAIRAAPDSPLATAFMSHAYKRSPFDEGDETVSRELFVFEPIIEQETDQTLYDVLDTAIWSDLPGEQLDDVWLEHVGDIVTMKLDAFNGGTSVNVKIPAVFYPDRYLSSCRELARELRTKRLVVQEEIHRLTGLIERYTKPQSTVANMGLKELLEKAAAATAVALAGNRDNDTELVEVETATEKSARISKELLAISQRIDSKLQELEAQKKKAMETLRSYSKTLTEAPEAPGEPPLSRYSLRGVCTKPHITYVLKRADNRNGGDLMELGAEQQASTGDQWWRISYSTEDGKTQQQAKQKGQETATAAQSGDVMGYTVTKVREIEVLRAAREEWKSVLLVYASDAAVNAPVDPAPTQLRGFVEKDNEAFAKELEESTANSSAATTGQLPAESKNATQQQQQRPSNKPPPPPPRPTQQVNVFDYQVSNFGNDSDYEQEMKEKEGPGLLGAKGGEQTGDLSHALDDDVVWNVDGGDTQMSDHVEHVGGNPSQAS</sequence>
<accession>S7ZV96</accession>
<dbReference type="OrthoDB" id="4489171at2759"/>
<dbReference type="GO" id="GO:0016579">
    <property type="term" value="P:protein deubiquitination"/>
    <property type="evidence" value="ECO:0007669"/>
    <property type="project" value="TreeGrafter"/>
</dbReference>
<dbReference type="eggNOG" id="ENOG502S0Z0">
    <property type="taxonomic scope" value="Eukaryota"/>
</dbReference>
<protein>
    <recommendedName>
        <fullName evidence="5">Ubiquitin interaction motif protein</fullName>
    </recommendedName>
</protein>
<feature type="coiled-coil region" evidence="1">
    <location>
        <begin position="522"/>
        <end position="549"/>
    </location>
</feature>
<name>S7ZV96_PENO1</name>
<proteinExistence type="predicted"/>
<dbReference type="Proteomes" id="UP000019376">
    <property type="component" value="Unassembled WGS sequence"/>
</dbReference>
<dbReference type="InterPro" id="IPR055335">
    <property type="entry name" value="Ucp6/RUP1"/>
</dbReference>
<evidence type="ECO:0000313" key="3">
    <source>
        <dbReference type="EMBL" id="EPS34670.1"/>
    </source>
</evidence>
<dbReference type="GO" id="GO:0005829">
    <property type="term" value="C:cytosol"/>
    <property type="evidence" value="ECO:0007669"/>
    <property type="project" value="TreeGrafter"/>
</dbReference>
<dbReference type="EMBL" id="KB644415">
    <property type="protein sequence ID" value="EPS34670.1"/>
    <property type="molecule type" value="Genomic_DNA"/>
</dbReference>
<dbReference type="STRING" id="933388.S7ZV96"/>
<feature type="compositionally biased region" description="Pro residues" evidence="2">
    <location>
        <begin position="730"/>
        <end position="739"/>
    </location>
</feature>
<feature type="region of interest" description="Disordered" evidence="2">
    <location>
        <begin position="60"/>
        <end position="120"/>
    </location>
</feature>
<dbReference type="CDD" id="cd14273">
    <property type="entry name" value="UBA_TAP-C_like"/>
    <property type="match status" value="1"/>
</dbReference>